<dbReference type="Proteomes" id="UP000027143">
    <property type="component" value="Unassembled WGS sequence"/>
</dbReference>
<dbReference type="EMBL" id="AHPD01000020">
    <property type="protein sequence ID" value="KEC64758.1"/>
    <property type="molecule type" value="Genomic_DNA"/>
</dbReference>
<comment type="caution">
    <text evidence="1">The sequence shown here is derived from an EMBL/GenBank/DDBJ whole genome shotgun (WGS) entry which is preliminary data.</text>
</comment>
<protein>
    <submittedName>
        <fullName evidence="1">Uncharacterized protein</fullName>
    </submittedName>
</protein>
<gene>
    <name evidence="1" type="ORF">O7U_01230</name>
</gene>
<accession>A0ABR4SN98</accession>
<organism evidence="1 2">
    <name type="scientific">Bartonella quintana JK 68</name>
    <dbReference type="NCBI Taxonomy" id="1134503"/>
    <lineage>
        <taxon>Bacteria</taxon>
        <taxon>Pseudomonadati</taxon>
        <taxon>Pseudomonadota</taxon>
        <taxon>Alphaproteobacteria</taxon>
        <taxon>Hyphomicrobiales</taxon>
        <taxon>Bartonellaceae</taxon>
        <taxon>Bartonella</taxon>
    </lineage>
</organism>
<reference evidence="1 2" key="1">
    <citation type="submission" date="2012-04" db="EMBL/GenBank/DDBJ databases">
        <title>The Genome Sequence of Bartonella quintana JK 68.</title>
        <authorList>
            <consortium name="The Broad Institute Genome Sequencing Platform"/>
            <consortium name="The Broad Institute Genome Sequencing Center for Infectious Disease"/>
            <person name="Feldgarden M."/>
            <person name="Kirby J."/>
            <person name="Kosoy M."/>
            <person name="Birtles R."/>
            <person name="Probert W.S."/>
            <person name="Chiaraviglio L."/>
            <person name="Walker B."/>
            <person name="Young S.K."/>
            <person name="Zeng Q."/>
            <person name="Gargeya S."/>
            <person name="Fitzgerald M."/>
            <person name="Haas B."/>
            <person name="Abouelleil A."/>
            <person name="Alvarado L."/>
            <person name="Arachchi H.M."/>
            <person name="Berlin A.M."/>
            <person name="Chapman S.B."/>
            <person name="Goldberg J."/>
            <person name="Griggs A."/>
            <person name="Gujja S."/>
            <person name="Hansen M."/>
            <person name="Howarth C."/>
            <person name="Imamovic A."/>
            <person name="Larimer J."/>
            <person name="McCowen C."/>
            <person name="Montmayeur A."/>
            <person name="Murphy C."/>
            <person name="Neiman D."/>
            <person name="Pearson M."/>
            <person name="Priest M."/>
            <person name="Roberts A."/>
            <person name="Saif S."/>
            <person name="Shea T."/>
            <person name="Sisk P."/>
            <person name="Sykes S."/>
            <person name="Wortman J."/>
            <person name="Nusbaum C."/>
            <person name="Birren B."/>
        </authorList>
    </citation>
    <scope>NUCLEOTIDE SEQUENCE [LARGE SCALE GENOMIC DNA]</scope>
    <source>
        <strain evidence="1 2">JK 68</strain>
    </source>
</reference>
<proteinExistence type="predicted"/>
<evidence type="ECO:0000313" key="2">
    <source>
        <dbReference type="Proteomes" id="UP000027143"/>
    </source>
</evidence>
<sequence length="63" mass="7523">MVSEGFIVFAFAMEDFLRCLFLLKNSKKETSLGYQEVLIVRLRSIFGWCYWAIYQRINIVFFA</sequence>
<name>A0ABR4SN98_BARQI</name>
<evidence type="ECO:0000313" key="1">
    <source>
        <dbReference type="EMBL" id="KEC64758.1"/>
    </source>
</evidence>
<keyword evidence="2" id="KW-1185">Reference proteome</keyword>